<dbReference type="RefSeq" id="WP_061159986.1">
    <property type="nucleotide sequence ID" value="NZ_FCOI02000005.1"/>
</dbReference>
<dbReference type="EMBL" id="FCOI02000005">
    <property type="protein sequence ID" value="SAK54667.1"/>
    <property type="molecule type" value="Genomic_DNA"/>
</dbReference>
<name>A0A158AC51_9BURK</name>
<gene>
    <name evidence="1" type="ORF">AWB76_02042</name>
</gene>
<evidence type="ECO:0000313" key="2">
    <source>
        <dbReference type="Proteomes" id="UP000054624"/>
    </source>
</evidence>
<protein>
    <submittedName>
        <fullName evidence="1">Uncharacterized protein</fullName>
    </submittedName>
</protein>
<sequence>MIDKDEPQRAISLRASEINALKKAIMYLKFACSDIEANIFASSPFINSALKELLDAESLGKLEVEIYEKGNEGNERYVLLKINQIEASDSKNWSDDLKKNTYEAWMYPFRLTGRHPV</sequence>
<keyword evidence="2" id="KW-1185">Reference proteome</keyword>
<dbReference type="STRING" id="1777137.AWB76_02042"/>
<reference evidence="2" key="1">
    <citation type="submission" date="2016-01" db="EMBL/GenBank/DDBJ databases">
        <authorList>
            <person name="Peeters Charlotte."/>
        </authorList>
    </citation>
    <scope>NUCLEOTIDE SEQUENCE [LARGE SCALE GENOMIC DNA]</scope>
</reference>
<evidence type="ECO:0000313" key="1">
    <source>
        <dbReference type="EMBL" id="SAK54667.1"/>
    </source>
</evidence>
<proteinExistence type="predicted"/>
<organism evidence="1 2">
    <name type="scientific">Caballeronia temeraria</name>
    <dbReference type="NCBI Taxonomy" id="1777137"/>
    <lineage>
        <taxon>Bacteria</taxon>
        <taxon>Pseudomonadati</taxon>
        <taxon>Pseudomonadota</taxon>
        <taxon>Betaproteobacteria</taxon>
        <taxon>Burkholderiales</taxon>
        <taxon>Burkholderiaceae</taxon>
        <taxon>Caballeronia</taxon>
    </lineage>
</organism>
<dbReference type="Proteomes" id="UP000054624">
    <property type="component" value="Unassembled WGS sequence"/>
</dbReference>
<dbReference type="AlphaFoldDB" id="A0A158AC51"/>
<dbReference type="OrthoDB" id="9134989at2"/>
<accession>A0A158AC51</accession>